<evidence type="ECO:0000313" key="2">
    <source>
        <dbReference type="Proteomes" id="UP000823941"/>
    </source>
</evidence>
<protein>
    <recommendedName>
        <fullName evidence="3">AIMP2 thioredoxin-like domain-containing protein</fullName>
    </recommendedName>
</protein>
<dbReference type="PANTHER" id="PTHR13438">
    <property type="entry name" value="AMINOACYL TRNA SYNTHASE COMPLEX-INTERACTING MULTIFUNCTIONAL PROTEIN"/>
    <property type="match status" value="1"/>
</dbReference>
<dbReference type="Gene3D" id="1.20.1050.130">
    <property type="match status" value="1"/>
</dbReference>
<evidence type="ECO:0008006" key="3">
    <source>
        <dbReference type="Google" id="ProtNLM"/>
    </source>
</evidence>
<keyword evidence="2" id="KW-1185">Reference proteome</keyword>
<name>A0ABQ7QQ88_PLUXY</name>
<dbReference type="InterPro" id="IPR042360">
    <property type="entry name" value="AIMP2"/>
</dbReference>
<organism evidence="1 2">
    <name type="scientific">Plutella xylostella</name>
    <name type="common">Diamondback moth</name>
    <name type="synonym">Plutella maculipennis</name>
    <dbReference type="NCBI Taxonomy" id="51655"/>
    <lineage>
        <taxon>Eukaryota</taxon>
        <taxon>Metazoa</taxon>
        <taxon>Ecdysozoa</taxon>
        <taxon>Arthropoda</taxon>
        <taxon>Hexapoda</taxon>
        <taxon>Insecta</taxon>
        <taxon>Pterygota</taxon>
        <taxon>Neoptera</taxon>
        <taxon>Endopterygota</taxon>
        <taxon>Lepidoptera</taxon>
        <taxon>Glossata</taxon>
        <taxon>Ditrysia</taxon>
        <taxon>Yponomeutoidea</taxon>
        <taxon>Plutellidae</taxon>
        <taxon>Plutella</taxon>
    </lineage>
</organism>
<dbReference type="Proteomes" id="UP000823941">
    <property type="component" value="Chromosome 10"/>
</dbReference>
<comment type="caution">
    <text evidence="1">The sequence shown here is derived from an EMBL/GenBank/DDBJ whole genome shotgun (WGS) entry which is preliminary data.</text>
</comment>
<reference evidence="1 2" key="1">
    <citation type="submission" date="2021-06" db="EMBL/GenBank/DDBJ databases">
        <title>A haploid diamondback moth (Plutella xylostella L.) genome assembly resolves 31 chromosomes and identifies a diamide resistance mutation.</title>
        <authorList>
            <person name="Ward C.M."/>
            <person name="Perry K.D."/>
            <person name="Baker G."/>
            <person name="Powis K."/>
            <person name="Heckel D.G."/>
            <person name="Baxter S.W."/>
        </authorList>
    </citation>
    <scope>NUCLEOTIDE SEQUENCE [LARGE SCALE GENOMIC DNA]</scope>
    <source>
        <strain evidence="1 2">LV</strain>
        <tissue evidence="1">Single pupa</tissue>
    </source>
</reference>
<gene>
    <name evidence="1" type="ORF">JYU34_007364</name>
</gene>
<proteinExistence type="predicted"/>
<sequence length="274" mass="31371">MMYRMKKIITYDEEIPLPKCMYMIKPINDPIDSLNQDEEINISQQAPNKEMAELVTRQDQLLLKLDLLYEKIKAISSSCKASSCQQIKSKQLKPDITPDEVVLTANAENLPWYIHIILKKISVSVKIYWHIHSSVPTQKVPKIKSFVQTLQSASNNSGPVVRLIFVNDSADPELKLSSLSLPIVGNVNILRYLSLVFPNEIPYDNEDFTADALLDICHSQLERASEKNKETVVKKLFAEYDGWVYSKQFTIVDLAAFNVIKQWRNCPKDFNGTY</sequence>
<accession>A0ABQ7QQ88</accession>
<evidence type="ECO:0000313" key="1">
    <source>
        <dbReference type="EMBL" id="KAG7307210.1"/>
    </source>
</evidence>
<dbReference type="PANTHER" id="PTHR13438:SF2">
    <property type="entry name" value="AMINOACYL TRNA SYNTHASE COMPLEX-INTERACTING MULTIFUNCTIONAL PROTEIN 2"/>
    <property type="match status" value="1"/>
</dbReference>
<dbReference type="EMBL" id="JAHIBW010000010">
    <property type="protein sequence ID" value="KAG7307210.1"/>
    <property type="molecule type" value="Genomic_DNA"/>
</dbReference>